<accession>A0A816K691</accession>
<dbReference type="AlphaFoldDB" id="A0A816K691"/>
<dbReference type="EMBL" id="HG994366">
    <property type="protein sequence ID" value="CAF1905610.1"/>
    <property type="molecule type" value="Genomic_DNA"/>
</dbReference>
<feature type="transmembrane region" description="Helical" evidence="1">
    <location>
        <begin position="69"/>
        <end position="90"/>
    </location>
</feature>
<name>A0A816K691_BRANA</name>
<sequence length="92" mass="10523">MSPRCFFLVAASFSSPSLSRRHCCKSLMGNNGQFSFIAYLVPRNLNIFISDLKVFDLQIYPFKLISNFLFVQTIPSIITGTDMFMFFVYIGT</sequence>
<gene>
    <name evidence="2" type="ORF">DARMORV10_C02P25730.1</name>
</gene>
<protein>
    <submittedName>
        <fullName evidence="2">(rape) hypothetical protein</fullName>
    </submittedName>
</protein>
<keyword evidence="1" id="KW-0472">Membrane</keyword>
<reference evidence="2" key="1">
    <citation type="submission" date="2021-01" db="EMBL/GenBank/DDBJ databases">
        <authorList>
            <consortium name="Genoscope - CEA"/>
            <person name="William W."/>
        </authorList>
    </citation>
    <scope>NUCLEOTIDE SEQUENCE</scope>
</reference>
<proteinExistence type="predicted"/>
<evidence type="ECO:0000256" key="1">
    <source>
        <dbReference type="SAM" id="Phobius"/>
    </source>
</evidence>
<keyword evidence="1" id="KW-1133">Transmembrane helix</keyword>
<organism evidence="2">
    <name type="scientific">Brassica napus</name>
    <name type="common">Rape</name>
    <dbReference type="NCBI Taxonomy" id="3708"/>
    <lineage>
        <taxon>Eukaryota</taxon>
        <taxon>Viridiplantae</taxon>
        <taxon>Streptophyta</taxon>
        <taxon>Embryophyta</taxon>
        <taxon>Tracheophyta</taxon>
        <taxon>Spermatophyta</taxon>
        <taxon>Magnoliopsida</taxon>
        <taxon>eudicotyledons</taxon>
        <taxon>Gunneridae</taxon>
        <taxon>Pentapetalae</taxon>
        <taxon>rosids</taxon>
        <taxon>malvids</taxon>
        <taxon>Brassicales</taxon>
        <taxon>Brassicaceae</taxon>
        <taxon>Brassiceae</taxon>
        <taxon>Brassica</taxon>
    </lineage>
</organism>
<dbReference type="Proteomes" id="UP001295469">
    <property type="component" value="Chromosome C02"/>
</dbReference>
<keyword evidence="1" id="KW-0812">Transmembrane</keyword>
<evidence type="ECO:0000313" key="2">
    <source>
        <dbReference type="EMBL" id="CAF1905610.1"/>
    </source>
</evidence>